<protein>
    <submittedName>
        <fullName evidence="1">TonB-linked outer membrane protein, SusC/RagA family</fullName>
    </submittedName>
</protein>
<dbReference type="RefSeq" id="WP_091369112.1">
    <property type="nucleotide sequence ID" value="NZ_LT629740.1"/>
</dbReference>
<dbReference type="STRING" id="652787.SAMN05216490_0626"/>
<dbReference type="EMBL" id="LT629740">
    <property type="protein sequence ID" value="SDS14834.1"/>
    <property type="molecule type" value="Genomic_DNA"/>
</dbReference>
<proteinExistence type="predicted"/>
<sequence length="1049" mass="115080">MLHCYSKKCFTGIIIILMLILAKSSYASIQKDTTAKTATNPPGLITGKVVDEDNRALKGVRIVVNGRSDSSKTDLAGRFLVRAKIGDKLQFSYPNHYINNVVINNAADTLSVRLLDHYLKSPEKIDVLYGTINPANELGSISTIYNNQITTTPGPTYVYALPGQLAGLYTQQTSGFTSAQNVAILQHFLSSTTANFAPVHNVIPSDNTEFILTSRGQNVTTIIDGIQQNITAIDPSSIESISILKDALSTILLGINSSKPVLLITTKKPDLGDPRITFTTEAGIQQSLGLPTDQLPAYQWAYLYNEALQNDGKPTFYTNADIEAYRNHTDPYGHPDINWSKLLLKTYSPLITDKLNVSGGTENARYYVSLGYLDQGGIFNEAPGLDYSTNTNISRYTLNSNISVDVNKNLNVDLQMYGRVQQMFEPGSGYASILTNIFTTPNNGYPVYNPDGSFGGSSTISNFTNNLLSQAQYSGYTQTNIKDVLVNLDLNYKLDNVTKGLSFKAKGNLAIESQVYITRTQQNNAYGYSIVDSAVKLTSVGTTTPLTNVFATELSARYSFAQAALNYDRQFGKNRFGGQLLYDTKSSVVSYDLSAVTTDKALKVNYGYDDKYLFEGAINNSSYNRYTPGHQAGWFYAAGIGWQMGKEDFMKSIKWIDSWKWRLTYGKTGDNSNAGYYTYEQTFTSGGGYPQGLNYGSGSGYQEVTPIADPSLRWANAEKLDFGTDISLLHNHLQIAADYYHERYYNLVTTRGATIELLGTAYPPENIGINLYKGGELTLTYKNNIDNFNYFITGNGSLVASKVLYFDEEPPKYPWNAHTGLPVTAIFGYKNIGFYSVEDVAKHAATIAGYSAQPGDLKYADLNGDGVVDQYDQTAIGGLKPLVFYGGTLGFNYKGFSFSVILQGVFNRQVSVDNSYDAPLQGLGLLGTGASGQAYANAVGRWTPETAATATLPRLSVVQDEANGNNVQMSSFYVKSGDYFRVKNAEIGYELPLRWATRLRLSGIRVFVNGENLFTVAGYQGFPGYDPEVNGVGAYPIQRVINAGLTVKL</sequence>
<dbReference type="OrthoDB" id="9768177at2"/>
<dbReference type="AlphaFoldDB" id="A0A1H1PUN0"/>
<evidence type="ECO:0000313" key="2">
    <source>
        <dbReference type="Proteomes" id="UP000199679"/>
    </source>
</evidence>
<gene>
    <name evidence="1" type="ORF">SAMN05216490_0626</name>
</gene>
<organism evidence="1 2">
    <name type="scientific">Mucilaginibacter mallensis</name>
    <dbReference type="NCBI Taxonomy" id="652787"/>
    <lineage>
        <taxon>Bacteria</taxon>
        <taxon>Pseudomonadati</taxon>
        <taxon>Bacteroidota</taxon>
        <taxon>Sphingobacteriia</taxon>
        <taxon>Sphingobacteriales</taxon>
        <taxon>Sphingobacteriaceae</taxon>
        <taxon>Mucilaginibacter</taxon>
    </lineage>
</organism>
<dbReference type="Proteomes" id="UP000199679">
    <property type="component" value="Chromosome I"/>
</dbReference>
<dbReference type="SUPFAM" id="SSF49464">
    <property type="entry name" value="Carboxypeptidase regulatory domain-like"/>
    <property type="match status" value="1"/>
</dbReference>
<dbReference type="Gene3D" id="2.170.130.10">
    <property type="entry name" value="TonB-dependent receptor, plug domain"/>
    <property type="match status" value="1"/>
</dbReference>
<dbReference type="InterPro" id="IPR023996">
    <property type="entry name" value="TonB-dep_OMP_SusC/RagA"/>
</dbReference>
<name>A0A1H1PUN0_MUCMA</name>
<accession>A0A1H1PUN0</accession>
<keyword evidence="2" id="KW-1185">Reference proteome</keyword>
<evidence type="ECO:0000313" key="1">
    <source>
        <dbReference type="EMBL" id="SDS14834.1"/>
    </source>
</evidence>
<dbReference type="InterPro" id="IPR008969">
    <property type="entry name" value="CarboxyPept-like_regulatory"/>
</dbReference>
<dbReference type="NCBIfam" id="TIGR04056">
    <property type="entry name" value="OMP_RagA_SusC"/>
    <property type="match status" value="1"/>
</dbReference>
<reference evidence="1 2" key="1">
    <citation type="submission" date="2016-10" db="EMBL/GenBank/DDBJ databases">
        <authorList>
            <person name="de Groot N.N."/>
        </authorList>
    </citation>
    <scope>NUCLEOTIDE SEQUENCE [LARGE SCALE GENOMIC DNA]</scope>
    <source>
        <strain evidence="1 2">MP1X4</strain>
    </source>
</reference>
<dbReference type="SUPFAM" id="SSF56935">
    <property type="entry name" value="Porins"/>
    <property type="match status" value="1"/>
</dbReference>
<dbReference type="InterPro" id="IPR037066">
    <property type="entry name" value="Plug_dom_sf"/>
</dbReference>